<dbReference type="PANTHER" id="PTHR15243">
    <property type="entry name" value="SERINE/THREONINE-PROTEIN KINASE 19"/>
    <property type="match status" value="1"/>
</dbReference>
<dbReference type="Pfam" id="PF10494">
    <property type="entry name" value="Stk19"/>
    <property type="match status" value="1"/>
</dbReference>
<feature type="compositionally biased region" description="Basic residues" evidence="2">
    <location>
        <begin position="38"/>
        <end position="47"/>
    </location>
</feature>
<evidence type="ECO:0000313" key="3">
    <source>
        <dbReference type="EMBL" id="KAG5981103.1"/>
    </source>
</evidence>
<comment type="caution">
    <text evidence="3">The sequence shown here is derived from an EMBL/GenBank/DDBJ whole genome shotgun (WGS) entry which is preliminary data.</text>
</comment>
<gene>
    <name evidence="3" type="ORF">E4U43_006652</name>
</gene>
<dbReference type="AlphaFoldDB" id="A0A9P7N273"/>
<dbReference type="OrthoDB" id="3980126at2759"/>
<feature type="compositionally biased region" description="Low complexity" evidence="2">
    <location>
        <begin position="333"/>
        <end position="346"/>
    </location>
</feature>
<name>A0A9P7N273_9HYPO</name>
<feature type="compositionally biased region" description="Gly residues" evidence="2">
    <location>
        <begin position="321"/>
        <end position="332"/>
    </location>
</feature>
<dbReference type="InterPro" id="IPR018865">
    <property type="entry name" value="STK19-like"/>
</dbReference>
<sequence>MPQSLRSILGMPRISKASSRVRTSISSSNPRHDAPQRPQRHPKRHSCSRGGKGTTRDYDDLLFPDKFSDLGDASVLLDEHEALAPTLRDVVQAMRYIRGHTFRTVRPGEGKGFTSRRRASVPGMVTMGHIHAVLRGTRPSCVEREVAELVGKGVLRRIRVERRGGLGEAVVEMDHVRAMLGEGERKGLVRRRTGVAFWRFLRRRPAAMVVRAEDMREDEAVEEEEEEEDDDDADNVKEKGYDMEEGYNDDNNHLLSHGQVDELIKAGFLTSCAAATPPANPLLARPEDRTTLTSIAHVSRFASGTVSAVGGRNALHLAGGGGGGGGGGGRSGSGAVTSGTATATAARQQQHRQREAATFRITLPGHGRYLKLADAAVHWLTDALGRTRWGEGPEAWLRERFEARGAGAGAGHFGLRCKDLGVLEWEWVLGQAVGLGVVEVFETGSVGKGVRLLT</sequence>
<feature type="compositionally biased region" description="Acidic residues" evidence="2">
    <location>
        <begin position="215"/>
        <end position="233"/>
    </location>
</feature>
<protein>
    <recommendedName>
        <fullName evidence="5">Serine-threonine protein kinase 19</fullName>
    </recommendedName>
</protein>
<proteinExistence type="inferred from homology"/>
<comment type="similarity">
    <text evidence="1">Belongs to the STK19 family.</text>
</comment>
<evidence type="ECO:0000256" key="2">
    <source>
        <dbReference type="SAM" id="MobiDB-lite"/>
    </source>
</evidence>
<evidence type="ECO:0000313" key="4">
    <source>
        <dbReference type="Proteomes" id="UP000748025"/>
    </source>
</evidence>
<dbReference type="PANTHER" id="PTHR15243:SF0">
    <property type="entry name" value="SERINE_THREONINE-PROTEIN KINASE 19"/>
    <property type="match status" value="1"/>
</dbReference>
<feature type="compositionally biased region" description="Low complexity" evidence="2">
    <location>
        <begin position="15"/>
        <end position="28"/>
    </location>
</feature>
<organism evidence="3 4">
    <name type="scientific">Claviceps pusilla</name>
    <dbReference type="NCBI Taxonomy" id="123648"/>
    <lineage>
        <taxon>Eukaryota</taxon>
        <taxon>Fungi</taxon>
        <taxon>Dikarya</taxon>
        <taxon>Ascomycota</taxon>
        <taxon>Pezizomycotina</taxon>
        <taxon>Sordariomycetes</taxon>
        <taxon>Hypocreomycetidae</taxon>
        <taxon>Hypocreales</taxon>
        <taxon>Clavicipitaceae</taxon>
        <taxon>Claviceps</taxon>
    </lineage>
</organism>
<evidence type="ECO:0008006" key="5">
    <source>
        <dbReference type="Google" id="ProtNLM"/>
    </source>
</evidence>
<dbReference type="EMBL" id="SRPW01004655">
    <property type="protein sequence ID" value="KAG5981103.1"/>
    <property type="molecule type" value="Genomic_DNA"/>
</dbReference>
<keyword evidence="4" id="KW-1185">Reference proteome</keyword>
<accession>A0A9P7N273</accession>
<dbReference type="GO" id="GO:0046579">
    <property type="term" value="P:positive regulation of Ras protein signal transduction"/>
    <property type="evidence" value="ECO:0007669"/>
    <property type="project" value="TreeGrafter"/>
</dbReference>
<reference evidence="3" key="1">
    <citation type="journal article" date="2020" name="bioRxiv">
        <title>Whole genome comparisons of ergot fungi reveals the divergence and evolution of species within the genus Claviceps are the result of varying mechanisms driving genome evolution and host range expansion.</title>
        <authorList>
            <person name="Wyka S.A."/>
            <person name="Mondo S.J."/>
            <person name="Liu M."/>
            <person name="Dettman J."/>
            <person name="Nalam V."/>
            <person name="Broders K.D."/>
        </authorList>
    </citation>
    <scope>NUCLEOTIDE SEQUENCE</scope>
    <source>
        <strain evidence="3">CCC 602</strain>
    </source>
</reference>
<dbReference type="Proteomes" id="UP000748025">
    <property type="component" value="Unassembled WGS sequence"/>
</dbReference>
<feature type="region of interest" description="Disordered" evidence="2">
    <location>
        <begin position="1"/>
        <end position="55"/>
    </location>
</feature>
<feature type="region of interest" description="Disordered" evidence="2">
    <location>
        <begin position="214"/>
        <end position="237"/>
    </location>
</feature>
<evidence type="ECO:0000256" key="1">
    <source>
        <dbReference type="ARBA" id="ARBA00093458"/>
    </source>
</evidence>
<feature type="region of interest" description="Disordered" evidence="2">
    <location>
        <begin position="321"/>
        <end position="352"/>
    </location>
</feature>